<evidence type="ECO:0000256" key="3">
    <source>
        <dbReference type="ARBA" id="ARBA00023015"/>
    </source>
</evidence>
<feature type="domain" description="SnoaL-like" evidence="8">
    <location>
        <begin position="170"/>
        <end position="261"/>
    </location>
</feature>
<dbReference type="InterPro" id="IPR013249">
    <property type="entry name" value="RNA_pol_sigma70_r4_t2"/>
</dbReference>
<gene>
    <name evidence="9" type="ORF">GCM10009827_046210</name>
</gene>
<comment type="similarity">
    <text evidence="1">Belongs to the sigma-70 factor family. ECF subfamily.</text>
</comment>
<accession>A0ABN2AQT7</accession>
<dbReference type="SUPFAM" id="SSF88946">
    <property type="entry name" value="Sigma2 domain of RNA polymerase sigma factors"/>
    <property type="match status" value="1"/>
</dbReference>
<dbReference type="NCBIfam" id="NF006089">
    <property type="entry name" value="PRK08241.1"/>
    <property type="match status" value="1"/>
</dbReference>
<keyword evidence="5" id="KW-0804">Transcription</keyword>
<dbReference type="CDD" id="cd06171">
    <property type="entry name" value="Sigma70_r4"/>
    <property type="match status" value="1"/>
</dbReference>
<evidence type="ECO:0000259" key="7">
    <source>
        <dbReference type="Pfam" id="PF08281"/>
    </source>
</evidence>
<dbReference type="InterPro" id="IPR013324">
    <property type="entry name" value="RNA_pol_sigma_r3/r4-like"/>
</dbReference>
<dbReference type="InterPro" id="IPR037401">
    <property type="entry name" value="SnoaL-like"/>
</dbReference>
<dbReference type="InterPro" id="IPR036388">
    <property type="entry name" value="WH-like_DNA-bd_sf"/>
</dbReference>
<dbReference type="PANTHER" id="PTHR43133">
    <property type="entry name" value="RNA POLYMERASE ECF-TYPE SIGMA FACTO"/>
    <property type="match status" value="1"/>
</dbReference>
<evidence type="ECO:0000256" key="1">
    <source>
        <dbReference type="ARBA" id="ARBA00010641"/>
    </source>
</evidence>
<reference evidence="9 10" key="1">
    <citation type="journal article" date="2019" name="Int. J. Syst. Evol. Microbiol.">
        <title>The Global Catalogue of Microorganisms (GCM) 10K type strain sequencing project: providing services to taxonomists for standard genome sequencing and annotation.</title>
        <authorList>
            <consortium name="The Broad Institute Genomics Platform"/>
            <consortium name="The Broad Institute Genome Sequencing Center for Infectious Disease"/>
            <person name="Wu L."/>
            <person name="Ma J."/>
        </authorList>
    </citation>
    <scope>NUCLEOTIDE SEQUENCE [LARGE SCALE GENOMIC DNA]</scope>
    <source>
        <strain evidence="9 10">JCM 15933</strain>
    </source>
</reference>
<keyword evidence="3" id="KW-0805">Transcription regulation</keyword>
<dbReference type="InterPro" id="IPR039425">
    <property type="entry name" value="RNA_pol_sigma-70-like"/>
</dbReference>
<comment type="caution">
    <text evidence="9">The sequence shown here is derived from an EMBL/GenBank/DDBJ whole genome shotgun (WGS) entry which is preliminary data.</text>
</comment>
<keyword evidence="4" id="KW-0731">Sigma factor</keyword>
<evidence type="ECO:0000259" key="6">
    <source>
        <dbReference type="Pfam" id="PF04542"/>
    </source>
</evidence>
<dbReference type="Pfam" id="PF12680">
    <property type="entry name" value="SnoaL_2"/>
    <property type="match status" value="1"/>
</dbReference>
<dbReference type="NCBIfam" id="TIGR02937">
    <property type="entry name" value="sigma70-ECF"/>
    <property type="match status" value="1"/>
</dbReference>
<evidence type="ECO:0000256" key="2">
    <source>
        <dbReference type="ARBA" id="ARBA00011344"/>
    </source>
</evidence>
<evidence type="ECO:0000259" key="8">
    <source>
        <dbReference type="Pfam" id="PF12680"/>
    </source>
</evidence>
<sequence>MTFEALTGPLRGEVLAHCYRMLGSLHDAEDAVQETYLRAWKAFERLADHDGVRPWLFRIATNRCLTALQRRGRRELPAGAEGEPLWLQPLPDALTGISVELAFVAALQHLPPRPRAAVLLRDVLGFSAAETAGLLGTTVAAVNSAVQRARAALPAPEPVAAGDVAAVAGAYRTAWERGDVDAIVSMLAGDAKYSMPPLPEVYRGAAAIRTFLLAGPAHHRWRFLPARANGRPAFGTYLLRDDAFVAASIDVVTVRGGQLTDVVSFLDPTLFPAFELPATLAGR</sequence>
<evidence type="ECO:0000256" key="5">
    <source>
        <dbReference type="ARBA" id="ARBA00023163"/>
    </source>
</evidence>
<dbReference type="InterPro" id="IPR007627">
    <property type="entry name" value="RNA_pol_sigma70_r2"/>
</dbReference>
<dbReference type="SUPFAM" id="SSF54427">
    <property type="entry name" value="NTF2-like"/>
    <property type="match status" value="1"/>
</dbReference>
<dbReference type="Gene3D" id="3.10.450.50">
    <property type="match status" value="1"/>
</dbReference>
<feature type="domain" description="RNA polymerase sigma-70 region 2" evidence="6">
    <location>
        <begin position="11"/>
        <end position="74"/>
    </location>
</feature>
<dbReference type="InterPro" id="IPR013325">
    <property type="entry name" value="RNA_pol_sigma_r2"/>
</dbReference>
<dbReference type="EMBL" id="BAAAQD010000009">
    <property type="protein sequence ID" value="GAA1524470.1"/>
    <property type="molecule type" value="Genomic_DNA"/>
</dbReference>
<dbReference type="InterPro" id="IPR014284">
    <property type="entry name" value="RNA_pol_sigma-70_dom"/>
</dbReference>
<comment type="subunit">
    <text evidence="2">Interacts transiently with the RNA polymerase catalytic core formed by RpoA, RpoB, RpoC and RpoZ (2 alpha, 1 beta, 1 beta' and 1 omega subunit) to form the RNA polymerase holoenzyme that can initiate transcription.</text>
</comment>
<protein>
    <submittedName>
        <fullName evidence="9">Sigma-70 family RNA polymerase sigma factor</fullName>
    </submittedName>
</protein>
<name>A0ABN2AQT7_9ACTN</name>
<keyword evidence="10" id="KW-1185">Reference proteome</keyword>
<dbReference type="Pfam" id="PF04542">
    <property type="entry name" value="Sigma70_r2"/>
    <property type="match status" value="1"/>
</dbReference>
<dbReference type="SUPFAM" id="SSF88659">
    <property type="entry name" value="Sigma3 and sigma4 domains of RNA polymerase sigma factors"/>
    <property type="match status" value="1"/>
</dbReference>
<dbReference type="PANTHER" id="PTHR43133:SF65">
    <property type="entry name" value="ECF RNA POLYMERASE SIGMA FACTOR SIGG"/>
    <property type="match status" value="1"/>
</dbReference>
<dbReference type="RefSeq" id="WP_344504117.1">
    <property type="nucleotide sequence ID" value="NZ_BAAAQD010000009.1"/>
</dbReference>
<proteinExistence type="inferred from homology"/>
<dbReference type="Gene3D" id="1.10.10.10">
    <property type="entry name" value="Winged helix-like DNA-binding domain superfamily/Winged helix DNA-binding domain"/>
    <property type="match status" value="1"/>
</dbReference>
<evidence type="ECO:0000256" key="4">
    <source>
        <dbReference type="ARBA" id="ARBA00023082"/>
    </source>
</evidence>
<dbReference type="InterPro" id="IPR032710">
    <property type="entry name" value="NTF2-like_dom_sf"/>
</dbReference>
<feature type="domain" description="RNA polymerase sigma factor 70 region 4 type 2" evidence="7">
    <location>
        <begin position="102"/>
        <end position="153"/>
    </location>
</feature>
<dbReference type="Gene3D" id="1.10.1740.10">
    <property type="match status" value="1"/>
</dbReference>
<organism evidence="9 10">
    <name type="scientific">Dactylosporangium maewongense</name>
    <dbReference type="NCBI Taxonomy" id="634393"/>
    <lineage>
        <taxon>Bacteria</taxon>
        <taxon>Bacillati</taxon>
        <taxon>Actinomycetota</taxon>
        <taxon>Actinomycetes</taxon>
        <taxon>Micromonosporales</taxon>
        <taxon>Micromonosporaceae</taxon>
        <taxon>Dactylosporangium</taxon>
    </lineage>
</organism>
<evidence type="ECO:0000313" key="10">
    <source>
        <dbReference type="Proteomes" id="UP001501470"/>
    </source>
</evidence>
<dbReference type="Proteomes" id="UP001501470">
    <property type="component" value="Unassembled WGS sequence"/>
</dbReference>
<dbReference type="Pfam" id="PF08281">
    <property type="entry name" value="Sigma70_r4_2"/>
    <property type="match status" value="1"/>
</dbReference>
<evidence type="ECO:0000313" key="9">
    <source>
        <dbReference type="EMBL" id="GAA1524470.1"/>
    </source>
</evidence>